<keyword evidence="5" id="KW-0472">Membrane</keyword>
<dbReference type="CDD" id="cd07984">
    <property type="entry name" value="LPLAT_LABLAT-like"/>
    <property type="match status" value="1"/>
</dbReference>
<evidence type="ECO:0000256" key="7">
    <source>
        <dbReference type="SAM" id="MobiDB-lite"/>
    </source>
</evidence>
<feature type="region of interest" description="Disordered" evidence="7">
    <location>
        <begin position="296"/>
        <end position="315"/>
    </location>
</feature>
<dbReference type="PANTHER" id="PTHR30606:SF10">
    <property type="entry name" value="PHOSPHATIDYLINOSITOL MANNOSIDE ACYLTRANSFERASE"/>
    <property type="match status" value="1"/>
</dbReference>
<keyword evidence="3" id="KW-0997">Cell inner membrane</keyword>
<name>A0A538U684_UNCEI</name>
<evidence type="ECO:0000256" key="3">
    <source>
        <dbReference type="ARBA" id="ARBA00022519"/>
    </source>
</evidence>
<dbReference type="GO" id="GO:0005886">
    <property type="term" value="C:plasma membrane"/>
    <property type="evidence" value="ECO:0007669"/>
    <property type="project" value="UniProtKB-SubCell"/>
</dbReference>
<dbReference type="GO" id="GO:0009247">
    <property type="term" value="P:glycolipid biosynthetic process"/>
    <property type="evidence" value="ECO:0007669"/>
    <property type="project" value="UniProtKB-ARBA"/>
</dbReference>
<accession>A0A538U684</accession>
<comment type="caution">
    <text evidence="8">The sequence shown here is derived from an EMBL/GenBank/DDBJ whole genome shotgun (WGS) entry which is preliminary data.</text>
</comment>
<evidence type="ECO:0000256" key="2">
    <source>
        <dbReference type="ARBA" id="ARBA00022475"/>
    </source>
</evidence>
<dbReference type="EMBL" id="VBPB01000165">
    <property type="protein sequence ID" value="TMQ71403.1"/>
    <property type="molecule type" value="Genomic_DNA"/>
</dbReference>
<evidence type="ECO:0000313" key="8">
    <source>
        <dbReference type="EMBL" id="TMQ71403.1"/>
    </source>
</evidence>
<evidence type="ECO:0000256" key="6">
    <source>
        <dbReference type="ARBA" id="ARBA00023315"/>
    </source>
</evidence>
<keyword evidence="6 8" id="KW-0012">Acyltransferase</keyword>
<sequence length="315" mass="33927">MKGTHALETLLVRAIQGGVRAMSWRASLGMGAAVGELALGLGLRREVGLANLAIAFPERTPEARAEILRRHYRHLGQVACEYARLAELSAAPVGEVIAVARGLEHVEAARRLGRGVILLSGHYGTVELLGACVARHHPVDFVEKPLSNPAVDAIHARLIAEAGVGYIPLGAGARRIFHALRQNRCVALLADQDDHEQGVFVPFMGRLSSTPVGPAAIALRHGSPIVMGFITRCQDGRHEIDILPALDLAAAVGPDAARIVTAQHTACLETWVRRHPEMWLWLHRRWKTPPPEEMADAVAAAREPAAALPGRAREA</sequence>
<dbReference type="PANTHER" id="PTHR30606">
    <property type="entry name" value="LIPID A BIOSYNTHESIS LAUROYL ACYLTRANSFERASE"/>
    <property type="match status" value="1"/>
</dbReference>
<dbReference type="Proteomes" id="UP000319771">
    <property type="component" value="Unassembled WGS sequence"/>
</dbReference>
<comment type="subcellular location">
    <subcellularLocation>
        <location evidence="1">Cell inner membrane</location>
    </subcellularLocation>
</comment>
<evidence type="ECO:0000256" key="4">
    <source>
        <dbReference type="ARBA" id="ARBA00022679"/>
    </source>
</evidence>
<proteinExistence type="predicted"/>
<gene>
    <name evidence="8" type="ORF">E6K81_10170</name>
</gene>
<evidence type="ECO:0000256" key="1">
    <source>
        <dbReference type="ARBA" id="ARBA00004533"/>
    </source>
</evidence>
<protein>
    <submittedName>
        <fullName evidence="8">Lysophospholipid acyltransferase family protein</fullName>
    </submittedName>
</protein>
<dbReference type="GO" id="GO:0016746">
    <property type="term" value="F:acyltransferase activity"/>
    <property type="evidence" value="ECO:0007669"/>
    <property type="project" value="UniProtKB-KW"/>
</dbReference>
<organism evidence="8 9">
    <name type="scientific">Eiseniibacteriota bacterium</name>
    <dbReference type="NCBI Taxonomy" id="2212470"/>
    <lineage>
        <taxon>Bacteria</taxon>
        <taxon>Candidatus Eiseniibacteriota</taxon>
    </lineage>
</organism>
<evidence type="ECO:0000256" key="5">
    <source>
        <dbReference type="ARBA" id="ARBA00023136"/>
    </source>
</evidence>
<dbReference type="AlphaFoldDB" id="A0A538U684"/>
<dbReference type="InterPro" id="IPR004960">
    <property type="entry name" value="LipA_acyltrans"/>
</dbReference>
<evidence type="ECO:0000313" key="9">
    <source>
        <dbReference type="Proteomes" id="UP000319771"/>
    </source>
</evidence>
<dbReference type="Pfam" id="PF03279">
    <property type="entry name" value="Lip_A_acyltrans"/>
    <property type="match status" value="1"/>
</dbReference>
<reference evidence="8 9" key="1">
    <citation type="journal article" date="2019" name="Nat. Microbiol.">
        <title>Mediterranean grassland soil C-N compound turnover is dependent on rainfall and depth, and is mediated by genomically divergent microorganisms.</title>
        <authorList>
            <person name="Diamond S."/>
            <person name="Andeer P.F."/>
            <person name="Li Z."/>
            <person name="Crits-Christoph A."/>
            <person name="Burstein D."/>
            <person name="Anantharaman K."/>
            <person name="Lane K.R."/>
            <person name="Thomas B.C."/>
            <person name="Pan C."/>
            <person name="Northen T.R."/>
            <person name="Banfield J.F."/>
        </authorList>
    </citation>
    <scope>NUCLEOTIDE SEQUENCE [LARGE SCALE GENOMIC DNA]</scope>
    <source>
        <strain evidence="8">WS_11</strain>
    </source>
</reference>
<keyword evidence="4 8" id="KW-0808">Transferase</keyword>
<keyword evidence="2" id="KW-1003">Cell membrane</keyword>
<dbReference type="PIRSF" id="PIRSF026649">
    <property type="entry name" value="MsbB"/>
    <property type="match status" value="1"/>
</dbReference>